<evidence type="ECO:0000256" key="1">
    <source>
        <dbReference type="ARBA" id="ARBA00022723"/>
    </source>
</evidence>
<dbReference type="EMBL" id="CP028271">
    <property type="protein sequence ID" value="QHM72490.1"/>
    <property type="molecule type" value="Genomic_DNA"/>
</dbReference>
<dbReference type="Proteomes" id="UP000464053">
    <property type="component" value="Chromosome"/>
</dbReference>
<dbReference type="InterPro" id="IPR000962">
    <property type="entry name" value="Znf_DskA_TraR"/>
</dbReference>
<dbReference type="AlphaFoldDB" id="A0A6P1Q0M5"/>
<keyword evidence="2" id="KW-0863">Zinc-finger</keyword>
<protein>
    <recommendedName>
        <fullName evidence="5">Zinc finger DksA/TraR C4-type domain-containing protein</fullName>
    </recommendedName>
</protein>
<organism evidence="6 7">
    <name type="scientific">Mixta intestinalis</name>
    <dbReference type="NCBI Taxonomy" id="1615494"/>
    <lineage>
        <taxon>Bacteria</taxon>
        <taxon>Pseudomonadati</taxon>
        <taxon>Pseudomonadota</taxon>
        <taxon>Gammaproteobacteria</taxon>
        <taxon>Enterobacterales</taxon>
        <taxon>Erwiniaceae</taxon>
        <taxon>Mixta</taxon>
    </lineage>
</organism>
<dbReference type="SUPFAM" id="SSF57716">
    <property type="entry name" value="Glucocorticoid receptor-like (DNA-binding domain)"/>
    <property type="match status" value="1"/>
</dbReference>
<dbReference type="GO" id="GO:1900378">
    <property type="term" value="P:positive regulation of secondary metabolite biosynthetic process"/>
    <property type="evidence" value="ECO:0007669"/>
    <property type="project" value="TreeGrafter"/>
</dbReference>
<dbReference type="NCBIfam" id="TIGR02419">
    <property type="entry name" value="C4_traR_proteo"/>
    <property type="match status" value="1"/>
</dbReference>
<dbReference type="Gene3D" id="1.20.120.910">
    <property type="entry name" value="DksA, coiled-coil domain"/>
    <property type="match status" value="1"/>
</dbReference>
<dbReference type="PANTHER" id="PTHR38777">
    <property type="entry name" value="FELS-2 PROPHAGE PROTEIN"/>
    <property type="match status" value="1"/>
</dbReference>
<reference evidence="6 7" key="1">
    <citation type="submission" date="2018-03" db="EMBL/GenBank/DDBJ databases">
        <title>Pantoea intestinalis SRCM103226 isolated form the mealworm.</title>
        <authorList>
            <person name="Jeong D.-Y."/>
            <person name="Kim J.W."/>
        </authorList>
    </citation>
    <scope>NUCLEOTIDE SEQUENCE [LARGE SCALE GENOMIC DNA]</scope>
    <source>
        <strain evidence="6 7">SRCM103226</strain>
    </source>
</reference>
<evidence type="ECO:0000313" key="7">
    <source>
        <dbReference type="Proteomes" id="UP000464053"/>
    </source>
</evidence>
<proteinExistence type="predicted"/>
<accession>A0A6P1Q0M5</accession>
<evidence type="ECO:0000259" key="5">
    <source>
        <dbReference type="Pfam" id="PF01258"/>
    </source>
</evidence>
<dbReference type="KEGG" id="mint:C7M51_02803"/>
<dbReference type="GO" id="GO:0008270">
    <property type="term" value="F:zinc ion binding"/>
    <property type="evidence" value="ECO:0007669"/>
    <property type="project" value="UniProtKB-KW"/>
</dbReference>
<dbReference type="RefSeq" id="WP_160622361.1">
    <property type="nucleotide sequence ID" value="NZ_CP028271.1"/>
</dbReference>
<keyword evidence="3" id="KW-0862">Zinc</keyword>
<keyword evidence="1" id="KW-0479">Metal-binding</keyword>
<evidence type="ECO:0000256" key="3">
    <source>
        <dbReference type="ARBA" id="ARBA00022833"/>
    </source>
</evidence>
<evidence type="ECO:0000256" key="4">
    <source>
        <dbReference type="PROSITE-ProRule" id="PRU00510"/>
    </source>
</evidence>
<gene>
    <name evidence="6" type="ORF">C7M51_02803</name>
</gene>
<name>A0A6P1Q0M5_9GAMM</name>
<dbReference type="OrthoDB" id="962301at2"/>
<feature type="domain" description="Zinc finger DksA/TraR C4-type" evidence="5">
    <location>
        <begin position="34"/>
        <end position="63"/>
    </location>
</feature>
<sequence length="73" mass="8366">MDAIDLEQQNLDEALERNIAAVIRRPQQVSAIFCEECDSAIPEARRRAIHGVTRCVTCQEIEELRSRHYQGGR</sequence>
<feature type="zinc finger region" description="dksA C4-type" evidence="4">
    <location>
        <begin position="34"/>
        <end position="58"/>
    </location>
</feature>
<dbReference type="Pfam" id="PF01258">
    <property type="entry name" value="zf-dskA_traR"/>
    <property type="match status" value="1"/>
</dbReference>
<dbReference type="PANTHER" id="PTHR38777:SF1">
    <property type="entry name" value="DNAK SUPPRESSOR PROTEIN"/>
    <property type="match status" value="1"/>
</dbReference>
<keyword evidence="7" id="KW-1185">Reference proteome</keyword>
<dbReference type="InterPro" id="IPR012783">
    <property type="entry name" value="Znf_C4_TraR"/>
</dbReference>
<evidence type="ECO:0000313" key="6">
    <source>
        <dbReference type="EMBL" id="QHM72490.1"/>
    </source>
</evidence>
<evidence type="ECO:0000256" key="2">
    <source>
        <dbReference type="ARBA" id="ARBA00022771"/>
    </source>
</evidence>
<dbReference type="PROSITE" id="PS51128">
    <property type="entry name" value="ZF_DKSA_2"/>
    <property type="match status" value="1"/>
</dbReference>